<name>A0A0U5L6S3_9GAMM</name>
<dbReference type="EMBL" id="LN907827">
    <property type="protein sequence ID" value="CUU24757.1"/>
    <property type="molecule type" value="Genomic_DNA"/>
</dbReference>
<evidence type="ECO:0000313" key="2">
    <source>
        <dbReference type="Proteomes" id="UP000059419"/>
    </source>
</evidence>
<keyword evidence="2" id="KW-1185">Reference proteome</keyword>
<accession>A0A0U5L6S3</accession>
<proteinExistence type="predicted"/>
<organism evidence="1 2">
    <name type="scientific">Duffyella gerundensis</name>
    <dbReference type="NCBI Taxonomy" id="1619313"/>
    <lineage>
        <taxon>Bacteria</taxon>
        <taxon>Pseudomonadati</taxon>
        <taxon>Pseudomonadota</taxon>
        <taxon>Gammaproteobacteria</taxon>
        <taxon>Enterobacterales</taxon>
        <taxon>Erwiniaceae</taxon>
        <taxon>Duffyella</taxon>
    </lineage>
</organism>
<dbReference type="Proteomes" id="UP000059419">
    <property type="component" value="Chromosome 1"/>
</dbReference>
<reference evidence="2" key="1">
    <citation type="submission" date="2015-11" db="EMBL/GenBank/DDBJ databases">
        <authorList>
            <person name="Blom J."/>
        </authorList>
    </citation>
    <scope>NUCLEOTIDE SEQUENCE [LARGE SCALE GENOMIC DNA]</scope>
</reference>
<dbReference type="AlphaFoldDB" id="A0A0U5L6S3"/>
<dbReference type="KEGG" id="ege:EM595_2526"/>
<evidence type="ECO:0000313" key="1">
    <source>
        <dbReference type="EMBL" id="CUU24757.1"/>
    </source>
</evidence>
<protein>
    <submittedName>
        <fullName evidence="1">Uncharacterized protein</fullName>
    </submittedName>
</protein>
<gene>
    <name evidence="1" type="ORF">EM595_2526</name>
</gene>
<sequence length="38" mass="4247">MPIIIFFMLILFSCAYAGCAHKKGRFPGLSFPERIVGD</sequence>